<keyword evidence="8" id="KW-0472">Membrane</keyword>
<evidence type="ECO:0000256" key="12">
    <source>
        <dbReference type="ARBA" id="ARBA00023288"/>
    </source>
</evidence>
<comment type="similarity">
    <text evidence="2">Belongs to the LolB family.</text>
</comment>
<evidence type="ECO:0000256" key="3">
    <source>
        <dbReference type="ARBA" id="ARBA00011245"/>
    </source>
</evidence>
<sequence>MRRISVRGALLATLAATALSGCAVRPITPELTAVARPNAKAFELEGRLSASDGERGASGALTWTHGPASDEWTVYSPLGQIVAQLVRTPKGATLLTADGRTQHAEDANTILPQLLGVSAPLDGLKHWVQASPRAGARVLSLDDAGRPARVSDAGWIIDYPEYAGDTADAPPRRIDAAWGEARIRLIIDQWTPLP</sequence>
<keyword evidence="9" id="KW-0564">Palmitate</keyword>
<comment type="subunit">
    <text evidence="3">Monomer.</text>
</comment>
<name>A0ABX1Q7W8_9RHOO</name>
<dbReference type="SUPFAM" id="SSF89392">
    <property type="entry name" value="Prokaryotic lipoproteins and lipoprotein localization factors"/>
    <property type="match status" value="1"/>
</dbReference>
<evidence type="ECO:0000256" key="5">
    <source>
        <dbReference type="ARBA" id="ARBA00022448"/>
    </source>
</evidence>
<dbReference type="Gene3D" id="2.50.20.10">
    <property type="entry name" value="Lipoprotein localisation LolA/LolB/LppX"/>
    <property type="match status" value="1"/>
</dbReference>
<keyword evidence="6 13" id="KW-0732">Signal</keyword>
<protein>
    <recommendedName>
        <fullName evidence="4">Outer-membrane lipoprotein LolB</fullName>
    </recommendedName>
</protein>
<evidence type="ECO:0000256" key="8">
    <source>
        <dbReference type="ARBA" id="ARBA00023136"/>
    </source>
</evidence>
<feature type="signal peptide" evidence="13">
    <location>
        <begin position="1"/>
        <end position="23"/>
    </location>
</feature>
<evidence type="ECO:0000256" key="6">
    <source>
        <dbReference type="ARBA" id="ARBA00022729"/>
    </source>
</evidence>
<reference evidence="14 15" key="1">
    <citation type="submission" date="2019-12" db="EMBL/GenBank/DDBJ databases">
        <title>Comparative genomics gives insights into the taxonomy of the Azoarcus-Aromatoleum group and reveals separate origins of nif in the plant-associated Azoarcus and non-plant-associated Aromatoleum sub-groups.</title>
        <authorList>
            <person name="Lafos M."/>
            <person name="Maluk M."/>
            <person name="Batista M."/>
            <person name="Junghare M."/>
            <person name="Carmona M."/>
            <person name="Faoro H."/>
            <person name="Cruz L.M."/>
            <person name="Battistoni F."/>
            <person name="De Souza E."/>
            <person name="Pedrosa F."/>
            <person name="Chen W.-M."/>
            <person name="Poole P.S."/>
            <person name="Dixon R.A."/>
            <person name="James E.K."/>
        </authorList>
    </citation>
    <scope>NUCLEOTIDE SEQUENCE [LARGE SCALE GENOMIC DNA]</scope>
    <source>
        <strain evidence="14 15">22Lin</strain>
    </source>
</reference>
<keyword evidence="15" id="KW-1185">Reference proteome</keyword>
<organism evidence="14 15">
    <name type="scientific">Aromatoleum diolicum</name>
    <dbReference type="NCBI Taxonomy" id="75796"/>
    <lineage>
        <taxon>Bacteria</taxon>
        <taxon>Pseudomonadati</taxon>
        <taxon>Pseudomonadota</taxon>
        <taxon>Betaproteobacteria</taxon>
        <taxon>Rhodocyclales</taxon>
        <taxon>Rhodocyclaceae</taxon>
        <taxon>Aromatoleum</taxon>
    </lineage>
</organism>
<comment type="subcellular location">
    <subcellularLocation>
        <location evidence="1">Cell outer membrane</location>
        <topology evidence="1">Lipid-anchor</topology>
    </subcellularLocation>
</comment>
<keyword evidence="12 14" id="KW-0449">Lipoprotein</keyword>
<gene>
    <name evidence="14" type="primary">lolB</name>
    <name evidence="14" type="ORF">GPA25_02405</name>
</gene>
<keyword evidence="11" id="KW-0998">Cell outer membrane</keyword>
<evidence type="ECO:0000256" key="9">
    <source>
        <dbReference type="ARBA" id="ARBA00023139"/>
    </source>
</evidence>
<proteinExistence type="inferred from homology"/>
<evidence type="ECO:0000313" key="15">
    <source>
        <dbReference type="Proteomes" id="UP000648984"/>
    </source>
</evidence>
<dbReference type="NCBIfam" id="TIGR00548">
    <property type="entry name" value="lolB"/>
    <property type="match status" value="1"/>
</dbReference>
<keyword evidence="10" id="KW-0143">Chaperone</keyword>
<evidence type="ECO:0000256" key="4">
    <source>
        <dbReference type="ARBA" id="ARBA00016202"/>
    </source>
</evidence>
<comment type="caution">
    <text evidence="14">The sequence shown here is derived from an EMBL/GenBank/DDBJ whole genome shotgun (WGS) entry which is preliminary data.</text>
</comment>
<dbReference type="RefSeq" id="WP_169258757.1">
    <property type="nucleotide sequence ID" value="NZ_WTVQ01000003.1"/>
</dbReference>
<evidence type="ECO:0000256" key="1">
    <source>
        <dbReference type="ARBA" id="ARBA00004459"/>
    </source>
</evidence>
<keyword evidence="5" id="KW-0813">Transport</keyword>
<evidence type="ECO:0000256" key="10">
    <source>
        <dbReference type="ARBA" id="ARBA00023186"/>
    </source>
</evidence>
<dbReference type="EMBL" id="WTVQ01000003">
    <property type="protein sequence ID" value="NMG73602.1"/>
    <property type="molecule type" value="Genomic_DNA"/>
</dbReference>
<dbReference type="CDD" id="cd16326">
    <property type="entry name" value="LolB"/>
    <property type="match status" value="1"/>
</dbReference>
<evidence type="ECO:0000256" key="11">
    <source>
        <dbReference type="ARBA" id="ARBA00023237"/>
    </source>
</evidence>
<evidence type="ECO:0000256" key="7">
    <source>
        <dbReference type="ARBA" id="ARBA00022927"/>
    </source>
</evidence>
<evidence type="ECO:0000313" key="14">
    <source>
        <dbReference type="EMBL" id="NMG73602.1"/>
    </source>
</evidence>
<evidence type="ECO:0000256" key="2">
    <source>
        <dbReference type="ARBA" id="ARBA00009696"/>
    </source>
</evidence>
<dbReference type="InterPro" id="IPR029046">
    <property type="entry name" value="LolA/LolB/LppX"/>
</dbReference>
<evidence type="ECO:0000256" key="13">
    <source>
        <dbReference type="SAM" id="SignalP"/>
    </source>
</evidence>
<accession>A0ABX1Q7W8</accession>
<dbReference type="Pfam" id="PF03550">
    <property type="entry name" value="LolB"/>
    <property type="match status" value="1"/>
</dbReference>
<dbReference type="InterPro" id="IPR004565">
    <property type="entry name" value="OM_lipoprot_LolB"/>
</dbReference>
<dbReference type="Proteomes" id="UP000648984">
    <property type="component" value="Unassembled WGS sequence"/>
</dbReference>
<keyword evidence="7" id="KW-0653">Protein transport</keyword>
<feature type="chain" id="PRO_5047505027" description="Outer-membrane lipoprotein LolB" evidence="13">
    <location>
        <begin position="24"/>
        <end position="194"/>
    </location>
</feature>
<dbReference type="PROSITE" id="PS51257">
    <property type="entry name" value="PROKAR_LIPOPROTEIN"/>
    <property type="match status" value="1"/>
</dbReference>